<accession>A0ABQ5FCH6</accession>
<dbReference type="PANTHER" id="PTHR11439">
    <property type="entry name" value="GAG-POL-RELATED RETROTRANSPOSON"/>
    <property type="match status" value="1"/>
</dbReference>
<proteinExistence type="predicted"/>
<gene>
    <name evidence="3" type="ORF">Tco_1004543</name>
</gene>
<dbReference type="PANTHER" id="PTHR11439:SF512">
    <property type="entry name" value="RNA-DIRECTED DNA POLYMERASE"/>
    <property type="match status" value="1"/>
</dbReference>
<comment type="caution">
    <text evidence="3">The sequence shown here is derived from an EMBL/GenBank/DDBJ whole genome shotgun (WGS) entry which is preliminary data.</text>
</comment>
<name>A0ABQ5FCH6_9ASTR</name>
<dbReference type="CDD" id="cd09272">
    <property type="entry name" value="RNase_HI_RT_Ty1"/>
    <property type="match status" value="1"/>
</dbReference>
<dbReference type="InterPro" id="IPR013103">
    <property type="entry name" value="RVT_2"/>
</dbReference>
<dbReference type="InterPro" id="IPR043502">
    <property type="entry name" value="DNA/RNA_pol_sf"/>
</dbReference>
<protein>
    <submittedName>
        <fullName evidence="3">Uncharacterized mitochondrial protein-like protein</fullName>
    </submittedName>
</protein>
<dbReference type="Proteomes" id="UP001151760">
    <property type="component" value="Unassembled WGS sequence"/>
</dbReference>
<evidence type="ECO:0000313" key="4">
    <source>
        <dbReference type="Proteomes" id="UP001151760"/>
    </source>
</evidence>
<keyword evidence="4" id="KW-1185">Reference proteome</keyword>
<dbReference type="EMBL" id="BQNB010017250">
    <property type="protein sequence ID" value="GJT61010.1"/>
    <property type="molecule type" value="Genomic_DNA"/>
</dbReference>
<organism evidence="3 4">
    <name type="scientific">Tanacetum coccineum</name>
    <dbReference type="NCBI Taxonomy" id="301880"/>
    <lineage>
        <taxon>Eukaryota</taxon>
        <taxon>Viridiplantae</taxon>
        <taxon>Streptophyta</taxon>
        <taxon>Embryophyta</taxon>
        <taxon>Tracheophyta</taxon>
        <taxon>Spermatophyta</taxon>
        <taxon>Magnoliopsida</taxon>
        <taxon>eudicotyledons</taxon>
        <taxon>Gunneridae</taxon>
        <taxon>Pentapetalae</taxon>
        <taxon>asterids</taxon>
        <taxon>campanulids</taxon>
        <taxon>Asterales</taxon>
        <taxon>Asteraceae</taxon>
        <taxon>Asteroideae</taxon>
        <taxon>Anthemideae</taxon>
        <taxon>Anthemidinae</taxon>
        <taxon>Tanacetum</taxon>
    </lineage>
</organism>
<sequence length="377" mass="43618">MVRLLVLLGGVEVMNLEMEALNRNGTWIITDLFVGKKPIGSKWVFKVKYKSSGEVERFKPDWLLKAIIRNRKHLRKEKLTSVLIENDFVQNKNDFSLFTKNKNGVFIALLVYVDDIVVSGNNIDEINIVKQFLSSNFVIKDLGKLKYFLGIEVLESNDNLYLTQRKYCLEVLAEFSVLACRPCGTPIETKESISKPKKVFVDSPLSDINNYQKLVGKLIYLTHTRLDIKYVVHVLSQYMHAPLQSHLKLAFRVLSLVSWKSKNQSMLAKSSVEAEYKEMNIVTCDVIWIQKILSELKIRISLPVPIDRDNSSAIHIAANLVFYEKTKHFGIELFFLREKVCSRHRAKDQPKGRDRLGSTEEQRIRNHRLSEEHEVHQ</sequence>
<evidence type="ECO:0000313" key="3">
    <source>
        <dbReference type="EMBL" id="GJT61010.1"/>
    </source>
</evidence>
<evidence type="ECO:0000259" key="2">
    <source>
        <dbReference type="Pfam" id="PF07727"/>
    </source>
</evidence>
<feature type="region of interest" description="Disordered" evidence="1">
    <location>
        <begin position="346"/>
        <end position="377"/>
    </location>
</feature>
<feature type="domain" description="Reverse transcriptase Ty1/copia-type" evidence="2">
    <location>
        <begin position="76"/>
        <end position="188"/>
    </location>
</feature>
<dbReference type="Pfam" id="PF07727">
    <property type="entry name" value="RVT_2"/>
    <property type="match status" value="1"/>
</dbReference>
<reference evidence="3" key="1">
    <citation type="journal article" date="2022" name="Int. J. Mol. Sci.">
        <title>Draft Genome of Tanacetum Coccineum: Genomic Comparison of Closely Related Tanacetum-Family Plants.</title>
        <authorList>
            <person name="Yamashiro T."/>
            <person name="Shiraishi A."/>
            <person name="Nakayama K."/>
            <person name="Satake H."/>
        </authorList>
    </citation>
    <scope>NUCLEOTIDE SEQUENCE</scope>
</reference>
<dbReference type="SUPFAM" id="SSF56672">
    <property type="entry name" value="DNA/RNA polymerases"/>
    <property type="match status" value="1"/>
</dbReference>
<reference evidence="3" key="2">
    <citation type="submission" date="2022-01" db="EMBL/GenBank/DDBJ databases">
        <authorList>
            <person name="Yamashiro T."/>
            <person name="Shiraishi A."/>
            <person name="Satake H."/>
            <person name="Nakayama K."/>
        </authorList>
    </citation>
    <scope>NUCLEOTIDE SEQUENCE</scope>
</reference>
<evidence type="ECO:0000256" key="1">
    <source>
        <dbReference type="SAM" id="MobiDB-lite"/>
    </source>
</evidence>